<dbReference type="Gene3D" id="1.20.1510.10">
    <property type="entry name" value="Cation efflux protein transmembrane domain"/>
    <property type="match status" value="1"/>
</dbReference>
<dbReference type="FunFam" id="1.20.1510.10:FF:000006">
    <property type="entry name" value="Divalent cation efflux transporter"/>
    <property type="match status" value="1"/>
</dbReference>
<dbReference type="RefSeq" id="WP_368654362.1">
    <property type="nucleotide sequence ID" value="NZ_CP162599.1"/>
</dbReference>
<evidence type="ECO:0000259" key="9">
    <source>
        <dbReference type="Pfam" id="PF16916"/>
    </source>
</evidence>
<evidence type="ECO:0000259" key="8">
    <source>
        <dbReference type="Pfam" id="PF01545"/>
    </source>
</evidence>
<dbReference type="Pfam" id="PF16916">
    <property type="entry name" value="ZT_dimer"/>
    <property type="match status" value="1"/>
</dbReference>
<keyword evidence="3" id="KW-0813">Transport</keyword>
<dbReference type="Pfam" id="PF01545">
    <property type="entry name" value="Cation_efflux"/>
    <property type="match status" value="1"/>
</dbReference>
<sequence length="298" mass="32207">MHETSRVIIVATWVGIIVNALLTILKAVGGLISGSRALLADALHSASDIVGSIVILFAVKIAAKPPDEEHPYGHGKAENIASFIIALLLIVVGVEISISSVKIFFGEQPVAPTMLALIIIIISLLVKEVLFHYKYYLGKKHNSAALISEAWHHRSDSLSSLAVLVGITAAMLGEHFNIPLLVYGDAIAGIGVSIIVIKVGVDLAKESSVIMMEKVLEPDATQTFKETALNIEGVKKIDQLLARTHGRYVVIDVKISVDPYITVEEGHAIARKVKQTLQNKHADIEDVLVHVNPYNKDS</sequence>
<dbReference type="InterPro" id="IPR036837">
    <property type="entry name" value="Cation_efflux_CTD_sf"/>
</dbReference>
<gene>
    <name evidence="10" type="ORF">AB4Y30_04855</name>
</gene>
<evidence type="ECO:0000313" key="10">
    <source>
        <dbReference type="EMBL" id="XDK33684.1"/>
    </source>
</evidence>
<keyword evidence="6 7" id="KW-0472">Membrane</keyword>
<evidence type="ECO:0000256" key="7">
    <source>
        <dbReference type="SAM" id="Phobius"/>
    </source>
</evidence>
<dbReference type="InterPro" id="IPR058533">
    <property type="entry name" value="Cation_efflux_TM"/>
</dbReference>
<dbReference type="InterPro" id="IPR002524">
    <property type="entry name" value="Cation_efflux"/>
</dbReference>
<feature type="domain" description="Cation efflux protein cytoplasmic" evidence="9">
    <location>
        <begin position="218"/>
        <end position="294"/>
    </location>
</feature>
<name>A0AB39HNA7_9BACI</name>
<evidence type="ECO:0000256" key="2">
    <source>
        <dbReference type="ARBA" id="ARBA00008114"/>
    </source>
</evidence>
<proteinExistence type="inferred from homology"/>
<evidence type="ECO:0000256" key="1">
    <source>
        <dbReference type="ARBA" id="ARBA00004141"/>
    </source>
</evidence>
<dbReference type="PANTHER" id="PTHR43840:SF15">
    <property type="entry name" value="MITOCHONDRIAL METAL TRANSPORTER 1-RELATED"/>
    <property type="match status" value="1"/>
</dbReference>
<feature type="domain" description="Cation efflux protein transmembrane" evidence="8">
    <location>
        <begin position="13"/>
        <end position="212"/>
    </location>
</feature>
<feature type="transmembrane region" description="Helical" evidence="7">
    <location>
        <begin position="111"/>
        <end position="130"/>
    </location>
</feature>
<evidence type="ECO:0000256" key="3">
    <source>
        <dbReference type="ARBA" id="ARBA00022448"/>
    </source>
</evidence>
<dbReference type="EMBL" id="CP162599">
    <property type="protein sequence ID" value="XDK33684.1"/>
    <property type="molecule type" value="Genomic_DNA"/>
</dbReference>
<evidence type="ECO:0000256" key="5">
    <source>
        <dbReference type="ARBA" id="ARBA00022989"/>
    </source>
</evidence>
<dbReference type="InterPro" id="IPR050291">
    <property type="entry name" value="CDF_Transporter"/>
</dbReference>
<dbReference type="InterPro" id="IPR027470">
    <property type="entry name" value="Cation_efflux_CTD"/>
</dbReference>
<dbReference type="GO" id="GO:0008324">
    <property type="term" value="F:monoatomic cation transmembrane transporter activity"/>
    <property type="evidence" value="ECO:0007669"/>
    <property type="project" value="InterPro"/>
</dbReference>
<comment type="subcellular location">
    <subcellularLocation>
        <location evidence="1">Membrane</location>
        <topology evidence="1">Multi-pass membrane protein</topology>
    </subcellularLocation>
</comment>
<reference evidence="10" key="1">
    <citation type="submission" date="2024-07" db="EMBL/GenBank/DDBJ databases">
        <title>Halotolerant mesophilic bacterium Ornithinibacillus sp. 4-3, sp. nov., isolated from soil.</title>
        <authorList>
            <person name="Sidarenka A.V."/>
            <person name="Guliayeva D.E."/>
            <person name="Leanovich S.I."/>
            <person name="Hileuskaya K.S."/>
            <person name="Akhremchuk A.E."/>
            <person name="Sikolenko M.A."/>
            <person name="Valentovich L.N."/>
        </authorList>
    </citation>
    <scope>NUCLEOTIDE SEQUENCE</scope>
    <source>
        <strain evidence="10">4-3</strain>
    </source>
</reference>
<organism evidence="10">
    <name type="scientific">Ornithinibacillus sp. 4-3</name>
    <dbReference type="NCBI Taxonomy" id="3231488"/>
    <lineage>
        <taxon>Bacteria</taxon>
        <taxon>Bacillati</taxon>
        <taxon>Bacillota</taxon>
        <taxon>Bacilli</taxon>
        <taxon>Bacillales</taxon>
        <taxon>Bacillaceae</taxon>
        <taxon>Ornithinibacillus</taxon>
    </lineage>
</organism>
<accession>A0AB39HNA7</accession>
<dbReference type="Gene3D" id="3.30.70.1350">
    <property type="entry name" value="Cation efflux protein, cytoplasmic domain"/>
    <property type="match status" value="1"/>
</dbReference>
<feature type="transmembrane region" description="Helical" evidence="7">
    <location>
        <begin position="38"/>
        <end position="59"/>
    </location>
</feature>
<dbReference type="InterPro" id="IPR027469">
    <property type="entry name" value="Cation_efflux_TMD_sf"/>
</dbReference>
<evidence type="ECO:0000256" key="4">
    <source>
        <dbReference type="ARBA" id="ARBA00022692"/>
    </source>
</evidence>
<feature type="transmembrane region" description="Helical" evidence="7">
    <location>
        <begin position="80"/>
        <end position="105"/>
    </location>
</feature>
<keyword evidence="4 7" id="KW-0812">Transmembrane</keyword>
<dbReference type="PANTHER" id="PTHR43840">
    <property type="entry name" value="MITOCHONDRIAL METAL TRANSPORTER 1-RELATED"/>
    <property type="match status" value="1"/>
</dbReference>
<dbReference type="SUPFAM" id="SSF161111">
    <property type="entry name" value="Cation efflux protein transmembrane domain-like"/>
    <property type="match status" value="1"/>
</dbReference>
<comment type="similarity">
    <text evidence="2">Belongs to the cation diffusion facilitator (CDF) transporter (TC 2.A.4) family.</text>
</comment>
<dbReference type="NCBIfam" id="TIGR01297">
    <property type="entry name" value="CDF"/>
    <property type="match status" value="1"/>
</dbReference>
<keyword evidence="5 7" id="KW-1133">Transmembrane helix</keyword>
<protein>
    <submittedName>
        <fullName evidence="10">Cation diffusion facilitator family transporter</fullName>
    </submittedName>
</protein>
<evidence type="ECO:0000256" key="6">
    <source>
        <dbReference type="ARBA" id="ARBA00023136"/>
    </source>
</evidence>
<dbReference type="SUPFAM" id="SSF160240">
    <property type="entry name" value="Cation efflux protein cytoplasmic domain-like"/>
    <property type="match status" value="1"/>
</dbReference>
<dbReference type="GO" id="GO:0016020">
    <property type="term" value="C:membrane"/>
    <property type="evidence" value="ECO:0007669"/>
    <property type="project" value="UniProtKB-SubCell"/>
</dbReference>
<feature type="transmembrane region" description="Helical" evidence="7">
    <location>
        <begin position="7"/>
        <end position="32"/>
    </location>
</feature>
<dbReference type="AlphaFoldDB" id="A0AB39HNA7"/>